<dbReference type="SUPFAM" id="SSF53474">
    <property type="entry name" value="alpha/beta-Hydrolases"/>
    <property type="match status" value="1"/>
</dbReference>
<dbReference type="GO" id="GO:0016787">
    <property type="term" value="F:hydrolase activity"/>
    <property type="evidence" value="ECO:0007669"/>
    <property type="project" value="UniProtKB-KW"/>
</dbReference>
<accession>A0A9D2D0Z8</accession>
<evidence type="ECO:0000313" key="3">
    <source>
        <dbReference type="Proteomes" id="UP000824024"/>
    </source>
</evidence>
<proteinExistence type="predicted"/>
<name>A0A9D2D0Z8_9FIRM</name>
<reference evidence="2" key="1">
    <citation type="journal article" date="2021" name="PeerJ">
        <title>Extensive microbial diversity within the chicken gut microbiome revealed by metagenomics and culture.</title>
        <authorList>
            <person name="Gilroy R."/>
            <person name="Ravi A."/>
            <person name="Getino M."/>
            <person name="Pursley I."/>
            <person name="Horton D.L."/>
            <person name="Alikhan N.F."/>
            <person name="Baker D."/>
            <person name="Gharbi K."/>
            <person name="Hall N."/>
            <person name="Watson M."/>
            <person name="Adriaenssens E.M."/>
            <person name="Foster-Nyarko E."/>
            <person name="Jarju S."/>
            <person name="Secka A."/>
            <person name="Antonio M."/>
            <person name="Oren A."/>
            <person name="Chaudhuri R.R."/>
            <person name="La Ragione R."/>
            <person name="Hildebrand F."/>
            <person name="Pallen M.J."/>
        </authorList>
    </citation>
    <scope>NUCLEOTIDE SEQUENCE</scope>
    <source>
        <strain evidence="2">CHK192-9172</strain>
    </source>
</reference>
<keyword evidence="2" id="KW-0378">Hydrolase</keyword>
<dbReference type="InterPro" id="IPR000073">
    <property type="entry name" value="AB_hydrolase_1"/>
</dbReference>
<dbReference type="InterPro" id="IPR029058">
    <property type="entry name" value="AB_hydrolase_fold"/>
</dbReference>
<dbReference type="PANTHER" id="PTHR46438:SF2">
    <property type="entry name" value="ALPHA_BETA-HYDROLASES SUPERFAMILY PROTEIN"/>
    <property type="match status" value="1"/>
</dbReference>
<dbReference type="AlphaFoldDB" id="A0A9D2D0Z8"/>
<sequence>MKKKIKNFTLLLVITTILIFLINKVINFMANFKDHLPRGNGKYFVWRYGDIYYTKKGKGSPVLLIHDMEPYSSAYEWNKVINHLARNNTVYAIDLLGCGRSDKPNLTYTNYMYVQLVNDFIQNVIGEKTHVITTGTSISFVVMACQIEPDHFGKLIAVSPADLYELAQSPDRHSSIAKYLIELPIIGTLIYNFLMSKNTILNMLIDDCYYKGHLVSDNTLNSYYHSAHLNNGQGKYLLASINGHYTNINIVPALKKINNSICLIGGKEHDHMDEIIDEYKSFNSSIESAYISNSKYLPQMENPEKFLELVNIILHS</sequence>
<dbReference type="Gene3D" id="3.40.50.1820">
    <property type="entry name" value="alpha/beta hydrolase"/>
    <property type="match status" value="1"/>
</dbReference>
<evidence type="ECO:0000259" key="1">
    <source>
        <dbReference type="Pfam" id="PF00561"/>
    </source>
</evidence>
<protein>
    <submittedName>
        <fullName evidence="2">Alpha/beta hydrolase</fullName>
    </submittedName>
</protein>
<comment type="caution">
    <text evidence="2">The sequence shown here is derived from an EMBL/GenBank/DDBJ whole genome shotgun (WGS) entry which is preliminary data.</text>
</comment>
<feature type="domain" description="AB hydrolase-1" evidence="1">
    <location>
        <begin position="73"/>
        <end position="160"/>
    </location>
</feature>
<evidence type="ECO:0000313" key="2">
    <source>
        <dbReference type="EMBL" id="HIZ06509.1"/>
    </source>
</evidence>
<gene>
    <name evidence="2" type="ORF">IAA08_01075</name>
</gene>
<dbReference type="Pfam" id="PF00561">
    <property type="entry name" value="Abhydrolase_1"/>
    <property type="match status" value="1"/>
</dbReference>
<dbReference type="EMBL" id="DXCH01000031">
    <property type="protein sequence ID" value="HIZ06509.1"/>
    <property type="molecule type" value="Genomic_DNA"/>
</dbReference>
<dbReference type="Proteomes" id="UP000824024">
    <property type="component" value="Unassembled WGS sequence"/>
</dbReference>
<reference evidence="2" key="2">
    <citation type="submission" date="2021-04" db="EMBL/GenBank/DDBJ databases">
        <authorList>
            <person name="Gilroy R."/>
        </authorList>
    </citation>
    <scope>NUCLEOTIDE SEQUENCE</scope>
    <source>
        <strain evidence="2">CHK192-9172</strain>
    </source>
</reference>
<organism evidence="2 3">
    <name type="scientific">Candidatus Eubacterium avistercoris</name>
    <dbReference type="NCBI Taxonomy" id="2838567"/>
    <lineage>
        <taxon>Bacteria</taxon>
        <taxon>Bacillati</taxon>
        <taxon>Bacillota</taxon>
        <taxon>Clostridia</taxon>
        <taxon>Eubacteriales</taxon>
        <taxon>Eubacteriaceae</taxon>
        <taxon>Eubacterium</taxon>
    </lineage>
</organism>
<dbReference type="PANTHER" id="PTHR46438">
    <property type="entry name" value="ALPHA/BETA-HYDROLASES SUPERFAMILY PROTEIN"/>
    <property type="match status" value="1"/>
</dbReference>